<keyword evidence="2" id="KW-1185">Reference proteome</keyword>
<accession>A0A0C2JJ01</accession>
<gene>
    <name evidence="1" type="ORF">RF11_15553</name>
</gene>
<dbReference type="Proteomes" id="UP000031668">
    <property type="component" value="Unassembled WGS sequence"/>
</dbReference>
<reference evidence="1 2" key="1">
    <citation type="journal article" date="2014" name="Genome Biol. Evol.">
        <title>The genome of the myxosporean Thelohanellus kitauei shows adaptations to nutrient acquisition within its fish host.</title>
        <authorList>
            <person name="Yang Y."/>
            <person name="Xiong J."/>
            <person name="Zhou Z."/>
            <person name="Huo F."/>
            <person name="Miao W."/>
            <person name="Ran C."/>
            <person name="Liu Y."/>
            <person name="Zhang J."/>
            <person name="Feng J."/>
            <person name="Wang M."/>
            <person name="Wang M."/>
            <person name="Wang L."/>
            <person name="Yao B."/>
        </authorList>
    </citation>
    <scope>NUCLEOTIDE SEQUENCE [LARGE SCALE GENOMIC DNA]</scope>
    <source>
        <strain evidence="1">Wuqing</strain>
    </source>
</reference>
<dbReference type="AlphaFoldDB" id="A0A0C2JJ01"/>
<proteinExistence type="predicted"/>
<dbReference type="EMBL" id="JWZT01002462">
    <property type="protein sequence ID" value="KII69338.1"/>
    <property type="molecule type" value="Genomic_DNA"/>
</dbReference>
<comment type="caution">
    <text evidence="1">The sequence shown here is derived from an EMBL/GenBank/DDBJ whole genome shotgun (WGS) entry which is preliminary data.</text>
</comment>
<evidence type="ECO:0000313" key="1">
    <source>
        <dbReference type="EMBL" id="KII69338.1"/>
    </source>
</evidence>
<evidence type="ECO:0000313" key="2">
    <source>
        <dbReference type="Proteomes" id="UP000031668"/>
    </source>
</evidence>
<name>A0A0C2JJ01_THEKT</name>
<organism evidence="1 2">
    <name type="scientific">Thelohanellus kitauei</name>
    <name type="common">Myxosporean</name>
    <dbReference type="NCBI Taxonomy" id="669202"/>
    <lineage>
        <taxon>Eukaryota</taxon>
        <taxon>Metazoa</taxon>
        <taxon>Cnidaria</taxon>
        <taxon>Myxozoa</taxon>
        <taxon>Myxosporea</taxon>
        <taxon>Bivalvulida</taxon>
        <taxon>Platysporina</taxon>
        <taxon>Myxobolidae</taxon>
        <taxon>Thelohanellus</taxon>
    </lineage>
</organism>
<sequence>MAQENRSAEDSVHESLFKNELDTCSDLINNCREIIYSNLLPDMDPQMDIKRLTRIWRIQNGSIKVLPGNLTFFCSELQYYLNTKRDPDVYSSALNVLSTIIYIYMSDVERGSLQRYLKNPGAELPKELRRFSSSTLNTFIDFYGTARMDSVLSALLTTLKTLDPNRADKKQ</sequence>
<protein>
    <submittedName>
        <fullName evidence="1">Uncharacterized protein</fullName>
    </submittedName>
</protein>